<dbReference type="SMART" id="SM00380">
    <property type="entry name" value="AP2"/>
    <property type="match status" value="1"/>
</dbReference>
<keyword evidence="6" id="KW-0539">Nucleus</keyword>
<dbReference type="SUPFAM" id="SSF54171">
    <property type="entry name" value="DNA-binding domain"/>
    <property type="match status" value="1"/>
</dbReference>
<keyword evidence="5" id="KW-0804">Transcription</keyword>
<dbReference type="GO" id="GO:0003700">
    <property type="term" value="F:DNA-binding transcription factor activity"/>
    <property type="evidence" value="ECO:0007669"/>
    <property type="project" value="InterPro"/>
</dbReference>
<evidence type="ECO:0000256" key="1">
    <source>
        <dbReference type="ARBA" id="ARBA00004123"/>
    </source>
</evidence>
<feature type="region of interest" description="Disordered" evidence="8">
    <location>
        <begin position="1"/>
        <end position="104"/>
    </location>
</feature>
<dbReference type="GO" id="GO:0005634">
    <property type="term" value="C:nucleus"/>
    <property type="evidence" value="ECO:0007669"/>
    <property type="project" value="UniProtKB-SubCell"/>
</dbReference>
<keyword evidence="4" id="KW-0010">Activator</keyword>
<gene>
    <name evidence="10" type="ORF">Nepgr_005549</name>
</gene>
<sequence>MAERYRPEPNGNENGSSPSGKSSSSPSPYGLTQSSTNTTCGSEETHRELVEERVDIDIKQGGDSDENGGCLSGHSPSSLSPSGLPRSPPNSASDKAEAHRGSVENRYDNKLGSYCSRHPVYRGVRMRAWGKWVSEIREPRKKSRIWLGTFSNPETAARAHDVAALCIKGGSAILNFPELAESLPRPSSNAPRDVKAAAMKAAAMEDFNLLLPTFSSSSFSSVSSVANMSSSEELSQIVELPRLSDGDDLAKSTAEFVWVDSVEGLVYPPPWTEDMGFSWYFSDQTEL</sequence>
<comment type="similarity">
    <text evidence="7">Belongs to the AP2/ERF transcription factor family. ERF subfamily.</text>
</comment>
<dbReference type="InterPro" id="IPR036955">
    <property type="entry name" value="AP2/ERF_dom_sf"/>
</dbReference>
<dbReference type="PANTHER" id="PTHR31985">
    <property type="entry name" value="ETHYLENE-RESPONSIVE TRANSCRIPTION FACTOR ERF042-RELATED"/>
    <property type="match status" value="1"/>
</dbReference>
<dbReference type="FunFam" id="3.30.730.10:FF:000001">
    <property type="entry name" value="Ethylene-responsive transcription factor 2"/>
    <property type="match status" value="1"/>
</dbReference>
<keyword evidence="11" id="KW-1185">Reference proteome</keyword>
<evidence type="ECO:0000256" key="2">
    <source>
        <dbReference type="ARBA" id="ARBA00023015"/>
    </source>
</evidence>
<dbReference type="InterPro" id="IPR016177">
    <property type="entry name" value="DNA-bd_dom_sf"/>
</dbReference>
<dbReference type="CDD" id="cd00018">
    <property type="entry name" value="AP2"/>
    <property type="match status" value="1"/>
</dbReference>
<dbReference type="PRINTS" id="PR00367">
    <property type="entry name" value="ETHRSPELEMNT"/>
</dbReference>
<feature type="compositionally biased region" description="Low complexity" evidence="8">
    <location>
        <begin position="8"/>
        <end position="28"/>
    </location>
</feature>
<feature type="domain" description="AP2/ERF" evidence="9">
    <location>
        <begin position="120"/>
        <end position="177"/>
    </location>
</feature>
<feature type="compositionally biased region" description="Basic and acidic residues" evidence="8">
    <location>
        <begin position="43"/>
        <end position="62"/>
    </location>
</feature>
<keyword evidence="3" id="KW-0238">DNA-binding</keyword>
<evidence type="ECO:0000259" key="9">
    <source>
        <dbReference type="PROSITE" id="PS51032"/>
    </source>
</evidence>
<dbReference type="InterPro" id="IPR001471">
    <property type="entry name" value="AP2/ERF_dom"/>
</dbReference>
<comment type="caution">
    <text evidence="10">The sequence shown here is derived from an EMBL/GenBank/DDBJ whole genome shotgun (WGS) entry which is preliminary data.</text>
</comment>
<evidence type="ECO:0000256" key="3">
    <source>
        <dbReference type="ARBA" id="ARBA00023125"/>
    </source>
</evidence>
<dbReference type="PANTHER" id="PTHR31985:SF294">
    <property type="entry name" value="DEHYDRATION-RESPONSIVE ELEMENT-BINDING PROTEIN 3-LIKE"/>
    <property type="match status" value="1"/>
</dbReference>
<dbReference type="PROSITE" id="PS51032">
    <property type="entry name" value="AP2_ERF"/>
    <property type="match status" value="1"/>
</dbReference>
<feature type="compositionally biased region" description="Polar residues" evidence="8">
    <location>
        <begin position="30"/>
        <end position="42"/>
    </location>
</feature>
<dbReference type="InterPro" id="IPR051032">
    <property type="entry name" value="AP2/ERF_TF_ERF_subfamily"/>
</dbReference>
<dbReference type="Pfam" id="PF00847">
    <property type="entry name" value="AP2"/>
    <property type="match status" value="1"/>
</dbReference>
<dbReference type="GO" id="GO:0003677">
    <property type="term" value="F:DNA binding"/>
    <property type="evidence" value="ECO:0007669"/>
    <property type="project" value="UniProtKB-KW"/>
</dbReference>
<comment type="subcellular location">
    <subcellularLocation>
        <location evidence="1">Nucleus</location>
    </subcellularLocation>
</comment>
<evidence type="ECO:0000313" key="11">
    <source>
        <dbReference type="Proteomes" id="UP001279734"/>
    </source>
</evidence>
<feature type="compositionally biased region" description="Low complexity" evidence="8">
    <location>
        <begin position="68"/>
        <end position="91"/>
    </location>
</feature>
<evidence type="ECO:0000313" key="10">
    <source>
        <dbReference type="EMBL" id="GMH03710.1"/>
    </source>
</evidence>
<evidence type="ECO:0000256" key="5">
    <source>
        <dbReference type="ARBA" id="ARBA00023163"/>
    </source>
</evidence>
<dbReference type="Gene3D" id="3.30.730.10">
    <property type="entry name" value="AP2/ERF domain"/>
    <property type="match status" value="1"/>
</dbReference>
<dbReference type="AlphaFoldDB" id="A0AAD3S3Q2"/>
<evidence type="ECO:0000256" key="8">
    <source>
        <dbReference type="SAM" id="MobiDB-lite"/>
    </source>
</evidence>
<reference evidence="10" key="1">
    <citation type="submission" date="2023-05" db="EMBL/GenBank/DDBJ databases">
        <title>Nepenthes gracilis genome sequencing.</title>
        <authorList>
            <person name="Fukushima K."/>
        </authorList>
    </citation>
    <scope>NUCLEOTIDE SEQUENCE</scope>
    <source>
        <strain evidence="10">SING2019-196</strain>
    </source>
</reference>
<organism evidence="10 11">
    <name type="scientific">Nepenthes gracilis</name>
    <name type="common">Slender pitcher plant</name>
    <dbReference type="NCBI Taxonomy" id="150966"/>
    <lineage>
        <taxon>Eukaryota</taxon>
        <taxon>Viridiplantae</taxon>
        <taxon>Streptophyta</taxon>
        <taxon>Embryophyta</taxon>
        <taxon>Tracheophyta</taxon>
        <taxon>Spermatophyta</taxon>
        <taxon>Magnoliopsida</taxon>
        <taxon>eudicotyledons</taxon>
        <taxon>Gunneridae</taxon>
        <taxon>Pentapetalae</taxon>
        <taxon>Caryophyllales</taxon>
        <taxon>Nepenthaceae</taxon>
        <taxon>Nepenthes</taxon>
    </lineage>
</organism>
<evidence type="ECO:0000256" key="4">
    <source>
        <dbReference type="ARBA" id="ARBA00023159"/>
    </source>
</evidence>
<dbReference type="EMBL" id="BSYO01000004">
    <property type="protein sequence ID" value="GMH03710.1"/>
    <property type="molecule type" value="Genomic_DNA"/>
</dbReference>
<dbReference type="Proteomes" id="UP001279734">
    <property type="component" value="Unassembled WGS sequence"/>
</dbReference>
<accession>A0AAD3S3Q2</accession>
<name>A0AAD3S3Q2_NEPGR</name>
<protein>
    <recommendedName>
        <fullName evidence="9">AP2/ERF domain-containing protein</fullName>
    </recommendedName>
</protein>
<feature type="compositionally biased region" description="Basic and acidic residues" evidence="8">
    <location>
        <begin position="94"/>
        <end position="104"/>
    </location>
</feature>
<keyword evidence="2" id="KW-0805">Transcription regulation</keyword>
<evidence type="ECO:0000256" key="6">
    <source>
        <dbReference type="ARBA" id="ARBA00023242"/>
    </source>
</evidence>
<proteinExistence type="inferred from homology"/>
<evidence type="ECO:0000256" key="7">
    <source>
        <dbReference type="ARBA" id="ARBA00024343"/>
    </source>
</evidence>